<keyword evidence="6" id="KW-0597">Phosphoprotein</keyword>
<evidence type="ECO:0000256" key="3">
    <source>
        <dbReference type="ARBA" id="ARBA00021438"/>
    </source>
</evidence>
<evidence type="ECO:0000256" key="5">
    <source>
        <dbReference type="ARBA" id="ARBA00022552"/>
    </source>
</evidence>
<evidence type="ECO:0000313" key="10">
    <source>
        <dbReference type="EMBL" id="WBW71196.1"/>
    </source>
</evidence>
<dbReference type="GO" id="GO:0000493">
    <property type="term" value="P:box H/ACA snoRNP assembly"/>
    <property type="evidence" value="ECO:0007669"/>
    <property type="project" value="InterPro"/>
</dbReference>
<accession>A0AAE9W9A7</accession>
<keyword evidence="8" id="KW-0539">Nucleus</keyword>
<feature type="compositionally biased region" description="Acidic residues" evidence="9">
    <location>
        <begin position="352"/>
        <end position="364"/>
    </location>
</feature>
<name>A0AAE9W9A7_9SCHI</name>
<keyword evidence="5" id="KW-0698">rRNA processing</keyword>
<feature type="compositionally biased region" description="Polar residues" evidence="9">
    <location>
        <begin position="143"/>
        <end position="155"/>
    </location>
</feature>
<dbReference type="KEGG" id="som:SOMG_01078"/>
<feature type="compositionally biased region" description="Low complexity" evidence="9">
    <location>
        <begin position="192"/>
        <end position="202"/>
    </location>
</feature>
<proteinExistence type="inferred from homology"/>
<dbReference type="GO" id="GO:0006364">
    <property type="term" value="P:rRNA processing"/>
    <property type="evidence" value="ECO:0007669"/>
    <property type="project" value="UniProtKB-KW"/>
</dbReference>
<evidence type="ECO:0000256" key="4">
    <source>
        <dbReference type="ARBA" id="ARBA00022517"/>
    </source>
</evidence>
<feature type="compositionally biased region" description="Polar residues" evidence="9">
    <location>
        <begin position="476"/>
        <end position="490"/>
    </location>
</feature>
<evidence type="ECO:0000256" key="9">
    <source>
        <dbReference type="SAM" id="MobiDB-lite"/>
    </source>
</evidence>
<gene>
    <name evidence="10" type="primary">naf1</name>
    <name evidence="10" type="ORF">SOMG_01078</name>
</gene>
<evidence type="ECO:0000256" key="6">
    <source>
        <dbReference type="ARBA" id="ARBA00022553"/>
    </source>
</evidence>
<dbReference type="InterPro" id="IPR009000">
    <property type="entry name" value="Transl_B-barrel_sf"/>
</dbReference>
<dbReference type="GO" id="GO:0005634">
    <property type="term" value="C:nucleus"/>
    <property type="evidence" value="ECO:0007669"/>
    <property type="project" value="UniProtKB-SubCell"/>
</dbReference>
<reference evidence="10 11" key="1">
    <citation type="journal article" date="2023" name="G3 (Bethesda)">
        <title>A high-quality reference genome for the fission yeast Schizosaccharomyces osmophilus.</title>
        <authorList>
            <person name="Jia G.S."/>
            <person name="Zhang W.C."/>
            <person name="Liang Y."/>
            <person name="Liu X.H."/>
            <person name="Rhind N."/>
            <person name="Pidoux A."/>
            <person name="Brysch-Herzberg M."/>
            <person name="Du L.L."/>
        </authorList>
    </citation>
    <scope>NUCLEOTIDE SEQUENCE [LARGE SCALE GENOMIC DNA]</scope>
    <source>
        <strain evidence="10 11">CBS 15793</strain>
    </source>
</reference>
<organism evidence="10 11">
    <name type="scientific">Schizosaccharomyces osmophilus</name>
    <dbReference type="NCBI Taxonomy" id="2545709"/>
    <lineage>
        <taxon>Eukaryota</taxon>
        <taxon>Fungi</taxon>
        <taxon>Dikarya</taxon>
        <taxon>Ascomycota</taxon>
        <taxon>Taphrinomycotina</taxon>
        <taxon>Schizosaccharomycetes</taxon>
        <taxon>Schizosaccharomycetales</taxon>
        <taxon>Schizosaccharomycetaceae</taxon>
        <taxon>Schizosaccharomyces</taxon>
    </lineage>
</organism>
<feature type="compositionally biased region" description="Basic and acidic residues" evidence="9">
    <location>
        <begin position="165"/>
        <end position="175"/>
    </location>
</feature>
<dbReference type="PANTHER" id="PTHR31633">
    <property type="entry name" value="H/ACA RIBONUCLEOPROTEIN COMPLEX NON-CORE SUBUNIT NAF1"/>
    <property type="match status" value="1"/>
</dbReference>
<comment type="similarity">
    <text evidence="2">Belongs to the NAF1 family.</text>
</comment>
<feature type="region of interest" description="Disordered" evidence="9">
    <location>
        <begin position="470"/>
        <end position="512"/>
    </location>
</feature>
<dbReference type="GO" id="GO:0005732">
    <property type="term" value="C:sno(s)RNA-containing ribonucleoprotein complex"/>
    <property type="evidence" value="ECO:0007669"/>
    <property type="project" value="InterPro"/>
</dbReference>
<dbReference type="Proteomes" id="UP001212411">
    <property type="component" value="Chromosome 1"/>
</dbReference>
<dbReference type="SUPFAM" id="SSF50447">
    <property type="entry name" value="Translation proteins"/>
    <property type="match status" value="1"/>
</dbReference>
<keyword evidence="11" id="KW-1185">Reference proteome</keyword>
<evidence type="ECO:0000313" key="11">
    <source>
        <dbReference type="Proteomes" id="UP001212411"/>
    </source>
</evidence>
<dbReference type="GeneID" id="80874560"/>
<feature type="compositionally biased region" description="Acidic residues" evidence="9">
    <location>
        <begin position="176"/>
        <end position="191"/>
    </location>
</feature>
<feature type="compositionally biased region" description="Polar residues" evidence="9">
    <location>
        <begin position="24"/>
        <end position="50"/>
    </location>
</feature>
<evidence type="ECO:0000256" key="7">
    <source>
        <dbReference type="ARBA" id="ARBA00022884"/>
    </source>
</evidence>
<dbReference type="InterPro" id="IPR007504">
    <property type="entry name" value="H/ACA_rnp_Gar1/Naf1"/>
</dbReference>
<feature type="region of interest" description="Disordered" evidence="9">
    <location>
        <begin position="1"/>
        <end position="107"/>
    </location>
</feature>
<dbReference type="GO" id="GO:0003723">
    <property type="term" value="F:RNA binding"/>
    <property type="evidence" value="ECO:0007669"/>
    <property type="project" value="UniProtKB-KW"/>
</dbReference>
<sequence>MDQEQPCKIPGLSLIYNEEPPKQENVSEAPSMIENLQNQANISPPESSRPPTEDDSVTLNSNEIDKREEAVTPNMAAKDASTEQQSQEGSGLKVGEPEKQVTNHTKSSMDVLDMALANPTACVVPSSTKPVYVDDSLNTAENFIVSGQPSEGNTVQEEKIEEEEKEKPVNSRSDAESSESSESDSESDSDSDSNSTSSLSEVQETEKLELEQESEATPPKTIHEMPEEVYERPTIELGPDSLIEPLGQVLQVLKKELVVQSDVQNEELIFDEKTVLCFEDKTIVGFIHETFGPVSSPFYVVRFTNEEECASINPFVGKKVFYVPTMANRLDPEPLKYIKGSDASNVYDEEINPSEQEFSDDEAEVVAKQNKRKKKRKTKPTSQPSMAEVEAPHRPMPRASSMYAPQTPAPPPLSSLPHHMPAPASAPYNFYPVHPGFMVPPPSGPLPNYGLPLPNVTPFPQHREYARPGMPPQFQMPRTGSPAESPSNFSMPPYSQHGQIKPTPPFHRRDWA</sequence>
<feature type="compositionally biased region" description="Basic residues" evidence="9">
    <location>
        <begin position="369"/>
        <end position="379"/>
    </location>
</feature>
<dbReference type="InterPro" id="IPR040309">
    <property type="entry name" value="Naf1"/>
</dbReference>
<keyword evidence="7" id="KW-0694">RNA-binding</keyword>
<evidence type="ECO:0000256" key="1">
    <source>
        <dbReference type="ARBA" id="ARBA00004123"/>
    </source>
</evidence>
<feature type="region of interest" description="Disordered" evidence="9">
    <location>
        <begin position="143"/>
        <end position="228"/>
    </location>
</feature>
<keyword evidence="4" id="KW-0690">Ribosome biogenesis</keyword>
<dbReference type="GO" id="GO:0001522">
    <property type="term" value="P:pseudouridine synthesis"/>
    <property type="evidence" value="ECO:0007669"/>
    <property type="project" value="InterPro"/>
</dbReference>
<protein>
    <recommendedName>
        <fullName evidence="3">H/ACA ribonucleoprotein complex non-core subunit NAF1</fullName>
    </recommendedName>
</protein>
<feature type="region of interest" description="Disordered" evidence="9">
    <location>
        <begin position="352"/>
        <end position="418"/>
    </location>
</feature>
<dbReference type="EMBL" id="CP115611">
    <property type="protein sequence ID" value="WBW71196.1"/>
    <property type="molecule type" value="Genomic_DNA"/>
</dbReference>
<evidence type="ECO:0000256" key="8">
    <source>
        <dbReference type="ARBA" id="ARBA00023242"/>
    </source>
</evidence>
<dbReference type="Pfam" id="PF04410">
    <property type="entry name" value="Gar1"/>
    <property type="match status" value="1"/>
</dbReference>
<dbReference type="PANTHER" id="PTHR31633:SF1">
    <property type="entry name" value="H_ACA RIBONUCLEOPROTEIN COMPLEX NON-CORE SUBUNIT NAF1"/>
    <property type="match status" value="1"/>
</dbReference>
<dbReference type="AlphaFoldDB" id="A0AAE9W9A7"/>
<dbReference type="InterPro" id="IPR038664">
    <property type="entry name" value="Gar1/Naf1_Cbf5-bd_sf"/>
</dbReference>
<comment type="subcellular location">
    <subcellularLocation>
        <location evidence="1">Nucleus</location>
    </subcellularLocation>
</comment>
<evidence type="ECO:0000256" key="2">
    <source>
        <dbReference type="ARBA" id="ARBA00009801"/>
    </source>
</evidence>
<dbReference type="Gene3D" id="2.40.10.230">
    <property type="entry name" value="Probable tRNA pseudouridine synthase domain"/>
    <property type="match status" value="1"/>
</dbReference>
<dbReference type="RefSeq" id="XP_056035439.1">
    <property type="nucleotide sequence ID" value="XM_056179871.1"/>
</dbReference>